<dbReference type="PANTHER" id="PTHR28593">
    <property type="entry name" value="METEORIN-LIKE PROTEIN"/>
    <property type="match status" value="1"/>
</dbReference>
<proteinExistence type="evidence at transcript level"/>
<comment type="subcellular location">
    <subcellularLocation>
        <location evidence="1">Secreted</location>
    </subcellularLocation>
</comment>
<evidence type="ECO:0000313" key="7">
    <source>
        <dbReference type="EMBL" id="JAT94089.1"/>
    </source>
</evidence>
<organism evidence="7">
    <name type="scientific">Amblyomma aureolatum</name>
    <dbReference type="NCBI Taxonomy" id="187763"/>
    <lineage>
        <taxon>Eukaryota</taxon>
        <taxon>Metazoa</taxon>
        <taxon>Ecdysozoa</taxon>
        <taxon>Arthropoda</taxon>
        <taxon>Chelicerata</taxon>
        <taxon>Arachnida</taxon>
        <taxon>Acari</taxon>
        <taxon>Parasitiformes</taxon>
        <taxon>Ixodida</taxon>
        <taxon>Ixodoidea</taxon>
        <taxon>Ixodidae</taxon>
        <taxon>Amblyomminae</taxon>
        <taxon>Amblyomma</taxon>
    </lineage>
</organism>
<evidence type="ECO:0000256" key="2">
    <source>
        <dbReference type="ARBA" id="ARBA00005669"/>
    </source>
</evidence>
<evidence type="ECO:0000256" key="4">
    <source>
        <dbReference type="ARBA" id="ARBA00022729"/>
    </source>
</evidence>
<protein>
    <submittedName>
        <fullName evidence="7">Putative conserved secreted protein</fullName>
    </submittedName>
</protein>
<reference evidence="7" key="1">
    <citation type="journal article" date="2017" name="Front. Cell. Infect. Microbiol.">
        <title>The Distinct Transcriptional Response of the Midgut of Amblyomma sculptum and Amblyomma aureolatum Ticks to Rickettsia rickettsii Correlates to Their Differences in Susceptibility to Infection.</title>
        <authorList>
            <person name="Martins L.A."/>
            <person name="Galletti M.F.B.M."/>
            <person name="Ribeiro J.M."/>
            <person name="Fujita A."/>
            <person name="Costa F.B."/>
            <person name="Labruna M.B."/>
            <person name="Daffre S."/>
            <person name="Fogaca A.C."/>
        </authorList>
    </citation>
    <scope>NUCLEOTIDE SEQUENCE</scope>
</reference>
<keyword evidence="4 6" id="KW-0732">Signal</keyword>
<keyword evidence="5" id="KW-1015">Disulfide bond</keyword>
<evidence type="ECO:0000256" key="3">
    <source>
        <dbReference type="ARBA" id="ARBA00022525"/>
    </source>
</evidence>
<dbReference type="GO" id="GO:0005179">
    <property type="term" value="F:hormone activity"/>
    <property type="evidence" value="ECO:0007669"/>
    <property type="project" value="TreeGrafter"/>
</dbReference>
<dbReference type="EMBL" id="GFAC01005099">
    <property type="protein sequence ID" value="JAT94089.1"/>
    <property type="molecule type" value="mRNA"/>
</dbReference>
<dbReference type="InterPro" id="IPR008993">
    <property type="entry name" value="TIMP-like_OB-fold"/>
</dbReference>
<name>A0A1E1X493_9ACAR</name>
<dbReference type="SUPFAM" id="SSF50242">
    <property type="entry name" value="TIMP-like"/>
    <property type="match status" value="1"/>
</dbReference>
<dbReference type="AlphaFoldDB" id="A0A1E1X493"/>
<dbReference type="PANTHER" id="PTHR28593:SF3">
    <property type="entry name" value="METEORIN-LIKE PROTEIN"/>
    <property type="match status" value="1"/>
</dbReference>
<feature type="signal peptide" evidence="6">
    <location>
        <begin position="1"/>
        <end position="41"/>
    </location>
</feature>
<evidence type="ECO:0000256" key="1">
    <source>
        <dbReference type="ARBA" id="ARBA00004613"/>
    </source>
</evidence>
<evidence type="ECO:0000256" key="5">
    <source>
        <dbReference type="ARBA" id="ARBA00023157"/>
    </source>
</evidence>
<dbReference type="InterPro" id="IPR051998">
    <property type="entry name" value="Meteorin-like"/>
</dbReference>
<evidence type="ECO:0000256" key="6">
    <source>
        <dbReference type="SAM" id="SignalP"/>
    </source>
</evidence>
<accession>A0A1E1X493</accession>
<comment type="similarity">
    <text evidence="2">Belongs to the meteorin family.</text>
</comment>
<sequence>MECNSPGRPLARRAAWAPNSVQQRSVLCVFLLLALGQFVVCNDSGCDWDGSGLRSSEASRSSSSSQRWLKSRSVVPVYLRCDQGRVTWKYPRGALRVLLRLGGTGSGGSPRDFRACVKIDANSTGAAVHLEGHRKLIPIFKQGQSRSPSEEDGEVRRCFTSYGGQVALFLEATPEANHLLSRDTFRLWYHLTPVMSQRDLDDDLAECRPCSDRELLHHYCSSDFVAEGVVTSLRHLHRRDVTEITVAAARVHRDSSEEPAFLPGSNRKMAAVLQRPLKCGTRAGRGHFMFIGVRMLGKPTLRCAPRLHYWRKLRDRAIRDGTSMCTLL</sequence>
<feature type="chain" id="PRO_5009115931" evidence="6">
    <location>
        <begin position="42"/>
        <end position="328"/>
    </location>
</feature>
<dbReference type="GO" id="GO:0005615">
    <property type="term" value="C:extracellular space"/>
    <property type="evidence" value="ECO:0007669"/>
    <property type="project" value="TreeGrafter"/>
</dbReference>
<keyword evidence="3" id="KW-0964">Secreted</keyword>